<evidence type="ECO:0000313" key="8">
    <source>
        <dbReference type="EMBL" id="KAK2159790.1"/>
    </source>
</evidence>
<evidence type="ECO:0000256" key="5">
    <source>
        <dbReference type="SAM" id="MobiDB-lite"/>
    </source>
</evidence>
<comment type="caution">
    <text evidence="8">The sequence shown here is derived from an EMBL/GenBank/DDBJ whole genome shotgun (WGS) entry which is preliminary data.</text>
</comment>
<proteinExistence type="predicted"/>
<sequence>MEGFTVRTTVGDDNNNSTAVLELGNISHIGNSSGAAPSDLKCLVFQLILYGIVMGALCVVGFVGNTISFLVLQKDRSTPVASFLLQSLAVADNIFLLLWLINYSVKYIVRFLEYSSTTWIYLLVHAFPIMYMAQTQTIWLTVVIALNRFMAVCMPYRAPHLCNINNVYKEVSLVTVFSIAYNVPRFFELAVNADDNSTLWRRTEMGSNPLYQLVYSDALYYLFSFILPLLILTVVNTRVIVVYNATRQRRQRMTSSVRRHTDNENNITLVMIMVVLIFMICQAPARVVQLVWGYKYAHCDDFRFYLIHISNTLEVLNSSVNFLIYCMFHKRFRDIMTRHFCWLPPFSSSSRRDSARYPSTEGLSLEEVQRTVSRSSKKGSSIKSTSQDQNRNGSITSWSLQWLEREQSSVTDDNLANANKAYLSDNYFMDSDKDHDVKDLFQFFHM</sequence>
<feature type="transmembrane region" description="Helical" evidence="6">
    <location>
        <begin position="305"/>
        <end position="328"/>
    </location>
</feature>
<dbReference type="GO" id="GO:0004930">
    <property type="term" value="F:G protein-coupled receptor activity"/>
    <property type="evidence" value="ECO:0007669"/>
    <property type="project" value="InterPro"/>
</dbReference>
<feature type="domain" description="G-protein coupled receptors family 1 profile" evidence="7">
    <location>
        <begin position="64"/>
        <end position="325"/>
    </location>
</feature>
<dbReference type="InterPro" id="IPR000276">
    <property type="entry name" value="GPCR_Rhodpsn"/>
</dbReference>
<dbReference type="InterPro" id="IPR017452">
    <property type="entry name" value="GPCR_Rhodpsn_7TM"/>
</dbReference>
<dbReference type="PANTHER" id="PTHR46641">
    <property type="entry name" value="FMRFAMIDE RECEPTOR-RELATED"/>
    <property type="match status" value="1"/>
</dbReference>
<dbReference type="EMBL" id="JAODUP010000146">
    <property type="protein sequence ID" value="KAK2159790.1"/>
    <property type="molecule type" value="Genomic_DNA"/>
</dbReference>
<evidence type="ECO:0000256" key="1">
    <source>
        <dbReference type="ARBA" id="ARBA00004370"/>
    </source>
</evidence>
<dbReference type="PRINTS" id="PR00237">
    <property type="entry name" value="GPCRRHODOPSN"/>
</dbReference>
<dbReference type="InterPro" id="IPR052954">
    <property type="entry name" value="GPCR-Ligand_Int"/>
</dbReference>
<reference evidence="8" key="1">
    <citation type="journal article" date="2023" name="Mol. Biol. Evol.">
        <title>Third-Generation Sequencing Reveals the Adaptive Role of the Epigenome in Three Deep-Sea Polychaetes.</title>
        <authorList>
            <person name="Perez M."/>
            <person name="Aroh O."/>
            <person name="Sun Y."/>
            <person name="Lan Y."/>
            <person name="Juniper S.K."/>
            <person name="Young C.R."/>
            <person name="Angers B."/>
            <person name="Qian P.Y."/>
        </authorList>
    </citation>
    <scope>NUCLEOTIDE SEQUENCE</scope>
    <source>
        <strain evidence="8">P08H-3</strain>
    </source>
</reference>
<dbReference type="Proteomes" id="UP001208570">
    <property type="component" value="Unassembled WGS sequence"/>
</dbReference>
<feature type="transmembrane region" description="Helical" evidence="6">
    <location>
        <begin position="218"/>
        <end position="245"/>
    </location>
</feature>
<feature type="transmembrane region" description="Helical" evidence="6">
    <location>
        <begin position="266"/>
        <end position="285"/>
    </location>
</feature>
<dbReference type="SUPFAM" id="SSF81321">
    <property type="entry name" value="Family A G protein-coupled receptor-like"/>
    <property type="match status" value="1"/>
</dbReference>
<evidence type="ECO:0000259" key="7">
    <source>
        <dbReference type="PROSITE" id="PS50262"/>
    </source>
</evidence>
<feature type="transmembrane region" description="Helical" evidence="6">
    <location>
        <begin position="47"/>
        <end position="71"/>
    </location>
</feature>
<feature type="region of interest" description="Disordered" evidence="5">
    <location>
        <begin position="348"/>
        <end position="392"/>
    </location>
</feature>
<dbReference type="PANTHER" id="PTHR46641:SF2">
    <property type="entry name" value="FMRFAMIDE RECEPTOR"/>
    <property type="match status" value="1"/>
</dbReference>
<evidence type="ECO:0000313" key="9">
    <source>
        <dbReference type="Proteomes" id="UP001208570"/>
    </source>
</evidence>
<accession>A0AAD9N7K4</accession>
<dbReference type="CDD" id="cd14978">
    <property type="entry name" value="7tmA_FMRFamide_R-like"/>
    <property type="match status" value="1"/>
</dbReference>
<protein>
    <recommendedName>
        <fullName evidence="7">G-protein coupled receptors family 1 profile domain-containing protein</fullName>
    </recommendedName>
</protein>
<dbReference type="Gene3D" id="1.20.1070.10">
    <property type="entry name" value="Rhodopsin 7-helix transmembrane proteins"/>
    <property type="match status" value="1"/>
</dbReference>
<keyword evidence="9" id="KW-1185">Reference proteome</keyword>
<dbReference type="GO" id="GO:0016020">
    <property type="term" value="C:membrane"/>
    <property type="evidence" value="ECO:0007669"/>
    <property type="project" value="UniProtKB-SubCell"/>
</dbReference>
<feature type="transmembrane region" description="Helical" evidence="6">
    <location>
        <begin position="83"/>
        <end position="101"/>
    </location>
</feature>
<name>A0AAD9N7K4_9ANNE</name>
<evidence type="ECO:0000256" key="2">
    <source>
        <dbReference type="ARBA" id="ARBA00022692"/>
    </source>
</evidence>
<dbReference type="Pfam" id="PF00001">
    <property type="entry name" value="7tm_1"/>
    <property type="match status" value="1"/>
</dbReference>
<organism evidence="8 9">
    <name type="scientific">Paralvinella palmiformis</name>
    <dbReference type="NCBI Taxonomy" id="53620"/>
    <lineage>
        <taxon>Eukaryota</taxon>
        <taxon>Metazoa</taxon>
        <taxon>Spiralia</taxon>
        <taxon>Lophotrochozoa</taxon>
        <taxon>Annelida</taxon>
        <taxon>Polychaeta</taxon>
        <taxon>Sedentaria</taxon>
        <taxon>Canalipalpata</taxon>
        <taxon>Terebellida</taxon>
        <taxon>Terebelliformia</taxon>
        <taxon>Alvinellidae</taxon>
        <taxon>Paralvinella</taxon>
    </lineage>
</organism>
<comment type="subcellular location">
    <subcellularLocation>
        <location evidence="1">Membrane</location>
    </subcellularLocation>
</comment>
<evidence type="ECO:0000256" key="6">
    <source>
        <dbReference type="SAM" id="Phobius"/>
    </source>
</evidence>
<keyword evidence="4 6" id="KW-0472">Membrane</keyword>
<dbReference type="PROSITE" id="PS50262">
    <property type="entry name" value="G_PROTEIN_RECEP_F1_2"/>
    <property type="match status" value="1"/>
</dbReference>
<dbReference type="AlphaFoldDB" id="A0AAD9N7K4"/>
<keyword evidence="2 6" id="KW-0812">Transmembrane</keyword>
<evidence type="ECO:0000256" key="4">
    <source>
        <dbReference type="ARBA" id="ARBA00023136"/>
    </source>
</evidence>
<evidence type="ECO:0000256" key="3">
    <source>
        <dbReference type="ARBA" id="ARBA00022989"/>
    </source>
</evidence>
<keyword evidence="3 6" id="KW-1133">Transmembrane helix</keyword>
<gene>
    <name evidence="8" type="ORF">LSH36_146g05015</name>
</gene>